<reference evidence="1 2" key="1">
    <citation type="submission" date="2023-11" db="EMBL/GenBank/DDBJ databases">
        <authorList>
            <person name="Bao R."/>
        </authorList>
    </citation>
    <scope>NUCLEOTIDE SEQUENCE [LARGE SCALE GENOMIC DNA]</scope>
    <source>
        <strain evidence="1 2">PJ23</strain>
    </source>
</reference>
<dbReference type="InterPro" id="IPR010982">
    <property type="entry name" value="Lambda_DNA-bd_dom_sf"/>
</dbReference>
<evidence type="ECO:0000313" key="1">
    <source>
        <dbReference type="EMBL" id="MDX6807414.1"/>
    </source>
</evidence>
<dbReference type="EMBL" id="JAXAFJ010000012">
    <property type="protein sequence ID" value="MDX6807414.1"/>
    <property type="molecule type" value="Genomic_DNA"/>
</dbReference>
<keyword evidence="2" id="KW-1185">Reference proteome</keyword>
<name>A0ABU4RTK2_9HYPH</name>
<evidence type="ECO:0000313" key="2">
    <source>
        <dbReference type="Proteomes" id="UP001274321"/>
    </source>
</evidence>
<dbReference type="Proteomes" id="UP001274321">
    <property type="component" value="Unassembled WGS sequence"/>
</dbReference>
<dbReference type="RefSeq" id="WP_319845547.1">
    <property type="nucleotide sequence ID" value="NZ_JAXAFJ010000012.1"/>
</dbReference>
<comment type="caution">
    <text evidence="1">The sequence shown here is derived from an EMBL/GenBank/DDBJ whole genome shotgun (WGS) entry which is preliminary data.</text>
</comment>
<proteinExistence type="predicted"/>
<organism evidence="1 2">
    <name type="scientific">Terrihabitans rhizophilus</name>
    <dbReference type="NCBI Taxonomy" id="3092662"/>
    <lineage>
        <taxon>Bacteria</taxon>
        <taxon>Pseudomonadati</taxon>
        <taxon>Pseudomonadota</taxon>
        <taxon>Alphaproteobacteria</taxon>
        <taxon>Hyphomicrobiales</taxon>
        <taxon>Terrihabitans</taxon>
    </lineage>
</organism>
<sequence>MHKNSISTAFGDTRLPKYLSHRILEMKPRKTQSQIAAEAGFPNPNMLAIIKAGKAKLPLDRVPALAKALECDPRLLFVLALEQLGGSTTETAIRQIFGTIVSENEVAWLEEIRSASDHKNPALTTRARSAIRGIFGK</sequence>
<dbReference type="SUPFAM" id="SSF47413">
    <property type="entry name" value="lambda repressor-like DNA-binding domains"/>
    <property type="match status" value="1"/>
</dbReference>
<protein>
    <submittedName>
        <fullName evidence="1">XRE family transcriptional regulator</fullName>
    </submittedName>
</protein>
<accession>A0ABU4RTK2</accession>
<gene>
    <name evidence="1" type="ORF">SCD90_15190</name>
</gene>